<sequence length="87" mass="9730">MEKAIAMNLSTEGKTSSQIVETPETKCMAAFFATEEGSAVLYEAVKKFMSTSEGVMIVENAIVAAIGRRDWQNNNRNLIESRRRRSK</sequence>
<keyword evidence="2" id="KW-1185">Reference proteome</keyword>
<comment type="caution">
    <text evidence="1">The sequence shown here is derived from an EMBL/GenBank/DDBJ whole genome shotgun (WGS) entry which is preliminary data.</text>
</comment>
<evidence type="ECO:0000313" key="2">
    <source>
        <dbReference type="Proteomes" id="UP000789390"/>
    </source>
</evidence>
<proteinExistence type="predicted"/>
<dbReference type="OrthoDB" id="6348558at2759"/>
<name>A0A8J2SAC3_9CRUS</name>
<dbReference type="Proteomes" id="UP000789390">
    <property type="component" value="Unassembled WGS sequence"/>
</dbReference>
<evidence type="ECO:0000313" key="1">
    <source>
        <dbReference type="EMBL" id="CAH0112250.1"/>
    </source>
</evidence>
<accession>A0A8J2SAC3</accession>
<protein>
    <submittedName>
        <fullName evidence="1">Uncharacterized protein</fullName>
    </submittedName>
</protein>
<dbReference type="EMBL" id="CAKKLH010000325">
    <property type="protein sequence ID" value="CAH0112250.1"/>
    <property type="molecule type" value="Genomic_DNA"/>
</dbReference>
<dbReference type="AlphaFoldDB" id="A0A8J2SAC3"/>
<gene>
    <name evidence="1" type="ORF">DGAL_LOCUS15965</name>
</gene>
<reference evidence="1" key="1">
    <citation type="submission" date="2021-11" db="EMBL/GenBank/DDBJ databases">
        <authorList>
            <person name="Schell T."/>
        </authorList>
    </citation>
    <scope>NUCLEOTIDE SEQUENCE</scope>
    <source>
        <strain evidence="1">M5</strain>
    </source>
</reference>
<organism evidence="1 2">
    <name type="scientific">Daphnia galeata</name>
    <dbReference type="NCBI Taxonomy" id="27404"/>
    <lineage>
        <taxon>Eukaryota</taxon>
        <taxon>Metazoa</taxon>
        <taxon>Ecdysozoa</taxon>
        <taxon>Arthropoda</taxon>
        <taxon>Crustacea</taxon>
        <taxon>Branchiopoda</taxon>
        <taxon>Diplostraca</taxon>
        <taxon>Cladocera</taxon>
        <taxon>Anomopoda</taxon>
        <taxon>Daphniidae</taxon>
        <taxon>Daphnia</taxon>
    </lineage>
</organism>